<feature type="compositionally biased region" description="Basic and acidic residues" evidence="1">
    <location>
        <begin position="33"/>
        <end position="45"/>
    </location>
</feature>
<name>A0ABD0PKC8_CIRMR</name>
<protein>
    <submittedName>
        <fullName evidence="2">Uncharacterized protein</fullName>
    </submittedName>
</protein>
<reference evidence="2 3" key="1">
    <citation type="submission" date="2024-05" db="EMBL/GenBank/DDBJ databases">
        <title>Genome sequencing and assembly of Indian major carp, Cirrhinus mrigala (Hamilton, 1822).</title>
        <authorList>
            <person name="Mohindra V."/>
            <person name="Chowdhury L.M."/>
            <person name="Lal K."/>
            <person name="Jena J.K."/>
        </authorList>
    </citation>
    <scope>NUCLEOTIDE SEQUENCE [LARGE SCALE GENOMIC DNA]</scope>
    <source>
        <strain evidence="2">CM1030</strain>
        <tissue evidence="2">Blood</tissue>
    </source>
</reference>
<dbReference type="Proteomes" id="UP001529510">
    <property type="component" value="Unassembled WGS sequence"/>
</dbReference>
<comment type="caution">
    <text evidence="2">The sequence shown here is derived from an EMBL/GenBank/DDBJ whole genome shotgun (WGS) entry which is preliminary data.</text>
</comment>
<proteinExistence type="predicted"/>
<accession>A0ABD0PKC8</accession>
<evidence type="ECO:0000313" key="2">
    <source>
        <dbReference type="EMBL" id="KAL0174267.1"/>
    </source>
</evidence>
<evidence type="ECO:0000256" key="1">
    <source>
        <dbReference type="SAM" id="MobiDB-lite"/>
    </source>
</evidence>
<dbReference type="AlphaFoldDB" id="A0ABD0PKC8"/>
<gene>
    <name evidence="2" type="ORF">M9458_030235</name>
</gene>
<feature type="non-terminal residue" evidence="2">
    <location>
        <position position="59"/>
    </location>
</feature>
<feature type="region of interest" description="Disordered" evidence="1">
    <location>
        <begin position="33"/>
        <end position="59"/>
    </location>
</feature>
<dbReference type="EMBL" id="JAMKFB020000015">
    <property type="protein sequence ID" value="KAL0174267.1"/>
    <property type="molecule type" value="Genomic_DNA"/>
</dbReference>
<keyword evidence="3" id="KW-1185">Reference proteome</keyword>
<sequence>MISHCDCVVFVRRFLALCIGEARVRFDLQEPFRPRAPKSNEENSKRTPLSPSTLHLLSQ</sequence>
<organism evidence="2 3">
    <name type="scientific">Cirrhinus mrigala</name>
    <name type="common">Mrigala</name>
    <dbReference type="NCBI Taxonomy" id="683832"/>
    <lineage>
        <taxon>Eukaryota</taxon>
        <taxon>Metazoa</taxon>
        <taxon>Chordata</taxon>
        <taxon>Craniata</taxon>
        <taxon>Vertebrata</taxon>
        <taxon>Euteleostomi</taxon>
        <taxon>Actinopterygii</taxon>
        <taxon>Neopterygii</taxon>
        <taxon>Teleostei</taxon>
        <taxon>Ostariophysi</taxon>
        <taxon>Cypriniformes</taxon>
        <taxon>Cyprinidae</taxon>
        <taxon>Labeoninae</taxon>
        <taxon>Labeonini</taxon>
        <taxon>Cirrhinus</taxon>
    </lineage>
</organism>
<feature type="compositionally biased region" description="Low complexity" evidence="1">
    <location>
        <begin position="47"/>
        <end position="59"/>
    </location>
</feature>
<evidence type="ECO:0000313" key="3">
    <source>
        <dbReference type="Proteomes" id="UP001529510"/>
    </source>
</evidence>